<dbReference type="GO" id="GO:0005737">
    <property type="term" value="C:cytoplasm"/>
    <property type="evidence" value="ECO:0007669"/>
    <property type="project" value="TreeGrafter"/>
</dbReference>
<comment type="caution">
    <text evidence="6">The sequence shown here is derived from an EMBL/GenBank/DDBJ whole genome shotgun (WGS) entry which is preliminary data.</text>
</comment>
<dbReference type="InterPro" id="IPR028107">
    <property type="entry name" value="Spatacsin_C_dom"/>
</dbReference>
<dbReference type="CDD" id="cd00325">
    <property type="entry name" value="chitinase_GH19"/>
    <property type="match status" value="1"/>
</dbReference>
<dbReference type="OrthoDB" id="2018754at2759"/>
<keyword evidence="7" id="KW-1185">Reference proteome</keyword>
<keyword evidence="6" id="KW-0378">Hydrolase</keyword>
<dbReference type="InterPro" id="IPR000726">
    <property type="entry name" value="Glyco_hydro_19_cat"/>
</dbReference>
<dbReference type="InterPro" id="IPR028103">
    <property type="entry name" value="Spatacsin"/>
</dbReference>
<dbReference type="InterPro" id="IPR023346">
    <property type="entry name" value="Lysozyme-like_dom_sf"/>
</dbReference>
<dbReference type="EMBL" id="AWWV01014552">
    <property type="protein sequence ID" value="OMO55887.1"/>
    <property type="molecule type" value="Genomic_DNA"/>
</dbReference>
<feature type="domain" description="Spatacsin C-terminal" evidence="5">
    <location>
        <begin position="3154"/>
        <end position="3445"/>
    </location>
</feature>
<evidence type="ECO:0000256" key="2">
    <source>
        <dbReference type="SAM" id="MobiDB-lite"/>
    </source>
</evidence>
<feature type="compositionally biased region" description="Polar residues" evidence="2">
    <location>
        <begin position="2912"/>
        <end position="2921"/>
    </location>
</feature>
<evidence type="ECO:0000256" key="3">
    <source>
        <dbReference type="SAM" id="SignalP"/>
    </source>
</evidence>
<feature type="region of interest" description="Disordered" evidence="2">
    <location>
        <begin position="2866"/>
        <end position="2921"/>
    </location>
</feature>
<feature type="domain" description="Glycoside hydrolase family 19 catalytic" evidence="4">
    <location>
        <begin position="30"/>
        <end position="136"/>
    </location>
</feature>
<feature type="signal peptide" evidence="3">
    <location>
        <begin position="1"/>
        <end position="24"/>
    </location>
</feature>
<dbReference type="GO" id="GO:0006032">
    <property type="term" value="P:chitin catabolic process"/>
    <property type="evidence" value="ECO:0007669"/>
    <property type="project" value="InterPro"/>
</dbReference>
<sequence length="3536" mass="395168">MKMFYVVLFNLAFFLGSSTRRSDAQDVTDVITQELYENMFKHRNQFYSYDAFVVAARSFDGFGTTGDLINRKRELAAFFGQTSHETTGGSENAADGPYAWGYYFIEEQTNPRPVYCDGRGPCAPGRKYYGRGPTYLLGSATRRSDAQDVTEVISRDLYETMFKHRNRFYSYDAFVAAARFFNGFGTTGDFITRKRELAAFFGQTSHETTGGWDNAPDGRYAWGYYFVEEQTSPRPVYCDGGWPCAPGRKYFGRGPIQLSHNYNYKQAGDVLGRDLINSPELVANDATLSFKTAILVLDDSTRKQAIMPQCHPRPMDTVGDRQGSWSSARLRMDHSASSEGPAILQLHKWGPSELQLNLSEFREAFISPTRELLLLLSYQCQALLLPLITGDSVDTDVSESCYEDSSVYRSDSKDDTPCTSGSAMNNGISLECRFSRSNSYPFLCDVNSLAWGVCGDTYNQRKDGSFRELLFVSGKEGVMVHAFCQPDERNVPGEMLEREFREGTWVEWGPSTSSFQNVEGEEPIDVSFEAPINTIDKNNAHGKSGVPDYISKKAGDDNLSGTATSKRWLRSFFTKAETIEYEGGIWTRLPERSSFPCSAKVVSFGIFTGDFPVLRFFCKENSSSTKESCRETMGNLENGLNENLEPSSSDAAADNSYKCTRVFSSNSHQLIGFFLTVINPTSANTTDKSEKSTTKNIIFVARLNSWGIQWVSLVKLEESVNSCPLDEWKDFCFSDEFLICLNDCGLMFFYDALSGKYVAYLDILRTCGLNCLANLPKSESSTLDDDEMKSKSNYEHGDLVGKRTFRRLVVASYTSLVAVVDDYGVVYVIYFGDLLPDKSYAFDKLLPHYQHLGLGMLVGWDVGGSDVSLQRIYFNSPHSCNLSRSSKTNEFVPIRDNSGSNLLQKMHGWSLYGNGCFYDSVLNGFSAASKVTGEKVQDMQIKFHLMRKVFLPTDRYSDDECICFSPLGITRLIKRHNLKESKSTQIVHFALHTDSVVLDDRRLNSGSEKFSLQGREDASIGEAVGCTFQGCFYLVTEDGLSVVLPSVSVSSNFLPVETIGYQQPSSTVGLRWQVKDTLGLEETKMFWSPWKVEILDRVLLYEGPEEADRLCLENGWDLKFSRIRRLQLALDYLKFDEVKQSLEMLVGINLAEEGVLRLLFAAVYLMSRKNGNDNEVSAASRLLKLATWFATKMIREYGLLKHKRDTFMFQDLDGAHVLALPPVVSDKTQNEMGNSMKLRQMAHFLEIIRTLQYQLQSKLKKPGQGLVEREEPLSTVDSNSLQDGFQFSTTGDSLDSLNQRDLQIPALAFPSNNSEKLALLPNNSLSSEAYLDSEDSSEASALVPRGVISGKNILPSENPKEMIARWKIGNMDLKTVVKDALLSGRLPLAVLQLHLHRSSDLTSNEEPHDTFNEVSDIGRAIAYDLFLKGETGLAIATLQRLGEDVELCLKQLLFGTVRRTLRMQIAEEMRRYGYLGSFEWNILERISLIERLYPSCSFWKTFLDRQKGHMQVTSPSPGGVHLRLLDFFNNLIIECGEIDGVVLGSWANVNENLSDPVPDQDSVDAGYWAAAAVWSKAWDQRTIDRIVLDQPLVMGVHVSWESQLEYHIYHNDWEEVFKLLDLIPTSVLSIGTLQIALDGFQPASTVSESPDFGNYICSVDELDAVCMDVPDVRIFRLSSSVMSSTWLRMLMEQELVKKLIFLKEDWEGTAEIVSLLARSGFVVNRYKISSEDNSIKRSSDLYFSSSGNFQADTLQALDKLFIRYCAEYNLPNLLDLYLQHHNLVLNDDSLYSLLEAAGDCHWARWLLLSRIKGHEYDASFANARSIMSHNLVHGGNVPGHEIDEVIHTIDDIAEGGGELAALATLMYASAPIQNCLSSGSVNRQNSSTAQCTLENLKPTLQHYPTLWRTLVSGCFGQDTTFSFLGTGAKNALADYLNWRDTIFFSTGRDTSLLQMLPCWFPKAVRRLIQLYVQGPLGWQSLSGLPTGESLLDRDIDFYINADDQTEINAISWEATIQKHVEEELYHSSLEEAGLGLEHHLHRGRAIAAFNQLLTSRVEKLKIEGRTSTSGQTNVQSDVQMLLAPISESEESLLSSVMPFAITHFEDTRLVAACAFLLELCGLSASMLRVDVAALRRISSFYKSLENKENFRQLSLKGSAFHAASHDGNIMESLARALADDSMHRDNSRNSKQKGSLNSVSSKQPSRALMLVLQHLEKASLPLLVEGKTCGSWLLTGNGDGTELRSQQKAASQYWSLVTVFCQMHQLPLSTKYLAVLARDNDWVGFLCEAQIGYSFDVVFQVASKEFSDPRLKIHILTVLKSMQSRKMAGSQSYLDATEKRSESPFAAENVYIPVELFRVLADCEKQKNPGESLLIKAKDLSWSILAMIASCFPDVSPLSCLTVWLEITAARETKSIKVNDIASQIADNVAAAIEATNSLPAGSRELSFHYNRRNPKRRRLLESVSETPLRETSDPSTRLFSDEGSIAGEGKQVELGEQINVSSNINEGPASLSKMVAVLCEQRLFLPLLRAFELFLPSCSLLTFIRALQAFSQMRLSEASAHLGSFSARIKEEPSHLQTNVGRDGQIGLSWISSTAIKAADATLSTCPSPYEKRCLLQLLAAADFGDGGSAAAHYRRLYWKINLAEPSLRKDDDLHLGCETLDDATLLTALEENRQWEQARNWARQLEASGGPWKSTVNQVTETQAESMVAEWKEFLWDVPEERVALWGHCQTLFIRYSYPALQAGLFFLKHAEAVEKDLPARELHEMLLLSLQWLSGMITQSNPVYPLHLLREIETRVWLLAVESEDQVKGEGEISVTSSIRNPVAGNSSSIIDRTAAIIAKMDNHINTMKSRIVEKYDAREAHQRTQALDNSSSTVTIGSSKTKRRAKGYVPSRRTLVDTVDKGPELEDSSNPSILKSDSQLQDESLRIDLSFSKWEERVGPAELERAVLSLLEVGQITAAKQLQQKLSPGQMPSEFTLVDAALKLAAMSTPTSEILMVMLDEELLSLIQSYNIPTDRHLIHPLQVLETLATVFTEGSGRGLCKRILAVVRAANVLGLSFSEAFGKRPIELLQLLSLKAQESFEEAKLLVQTHIMPAASIAQILAESFLKGLLAAHRGGYMDSQKEEGPAPLLWRFSDFLKWAELCPSEPEIGHALMRLVITGQEIPHACEVELLILSHHFYKSSACLDGVDVLVALAATRVEAYVSEGDFACLARLITGVGNFHTLNFILGILIENGQLDLLLQKFSTAADTNTGTAEAVRGFRMAVLTSLKHFNPYDLDAFAMVYNHFDMKHETAALLESRAEQASMQWFQRYDRDQNEDLLESMRYFIEAAEVHSSIDAGNKTRRACAQASLVSLQIRMPDSKWLNLSETNARRALVEQSRFQEALIVAEAYGLNQPTEWALVLWNQMLNPELTEEFVAEFVAVLPLQPSMLIELARFYRAEVAARGDQSQFSVWLTGGGLPAEWAKYLGRSFRCLLKRTRDLRLRLQLATAATGFADVVDGCTKALDRVPETAGPLVLRRGHGGAYLPLM</sequence>
<protein>
    <submittedName>
        <fullName evidence="6">Glycoside hydrolase, family 19, catalytic</fullName>
    </submittedName>
</protein>
<evidence type="ECO:0000313" key="6">
    <source>
        <dbReference type="EMBL" id="OMO55887.1"/>
    </source>
</evidence>
<feature type="compositionally biased region" description="Polar residues" evidence="2">
    <location>
        <begin position="2867"/>
        <end position="2883"/>
    </location>
</feature>
<feature type="chain" id="PRO_5012729288" evidence="3">
    <location>
        <begin position="25"/>
        <end position="3536"/>
    </location>
</feature>
<proteinExistence type="predicted"/>
<dbReference type="SUPFAM" id="SSF53955">
    <property type="entry name" value="Lysozyme-like"/>
    <property type="match status" value="2"/>
</dbReference>
<dbReference type="Gene3D" id="1.10.530.10">
    <property type="match status" value="2"/>
</dbReference>
<dbReference type="PANTHER" id="PTHR13650:SF0">
    <property type="entry name" value="SPATACSIN"/>
    <property type="match status" value="1"/>
</dbReference>
<evidence type="ECO:0000259" key="4">
    <source>
        <dbReference type="Pfam" id="PF00182"/>
    </source>
</evidence>
<dbReference type="Pfam" id="PF00182">
    <property type="entry name" value="Glyco_hydro_19"/>
    <property type="match status" value="2"/>
</dbReference>
<gene>
    <name evidence="6" type="ORF">CCACVL1_26898</name>
</gene>
<keyword evidence="1" id="KW-1015">Disulfide bond</keyword>
<dbReference type="STRING" id="210143.A0A1R3GCU0"/>
<reference evidence="6 7" key="1">
    <citation type="submission" date="2013-09" db="EMBL/GenBank/DDBJ databases">
        <title>Corchorus capsularis genome sequencing.</title>
        <authorList>
            <person name="Alam M."/>
            <person name="Haque M.S."/>
            <person name="Islam M.S."/>
            <person name="Emdad E.M."/>
            <person name="Islam M.M."/>
            <person name="Ahmed B."/>
            <person name="Halim A."/>
            <person name="Hossen Q.M.M."/>
            <person name="Hossain M.Z."/>
            <person name="Ahmed R."/>
            <person name="Khan M.M."/>
            <person name="Islam R."/>
            <person name="Rashid M.M."/>
            <person name="Khan S.A."/>
            <person name="Rahman M.S."/>
            <person name="Alam M."/>
        </authorList>
    </citation>
    <scope>NUCLEOTIDE SEQUENCE [LARGE SCALE GENOMIC DNA]</scope>
    <source>
        <strain evidence="7">cv. CVL-1</strain>
        <tissue evidence="6">Whole seedling</tissue>
    </source>
</reference>
<feature type="domain" description="Glycoside hydrolase family 19 catalytic" evidence="4">
    <location>
        <begin position="152"/>
        <end position="311"/>
    </location>
</feature>
<feature type="compositionally biased region" description="Basic and acidic residues" evidence="2">
    <location>
        <begin position="2898"/>
        <end position="2908"/>
    </location>
</feature>
<dbReference type="Gramene" id="OMO55887">
    <property type="protein sequence ID" value="OMO55887"/>
    <property type="gene ID" value="CCACVL1_26898"/>
</dbReference>
<dbReference type="Proteomes" id="UP000188268">
    <property type="component" value="Unassembled WGS sequence"/>
</dbReference>
<dbReference type="GO" id="GO:0016998">
    <property type="term" value="P:cell wall macromolecule catabolic process"/>
    <property type="evidence" value="ECO:0007669"/>
    <property type="project" value="InterPro"/>
</dbReference>
<name>A0A1R3GCU0_COCAP</name>
<dbReference type="Pfam" id="PF14649">
    <property type="entry name" value="Spatacsin_C"/>
    <property type="match status" value="1"/>
</dbReference>
<dbReference type="PANTHER" id="PTHR13650">
    <property type="entry name" value="SPATACSIN"/>
    <property type="match status" value="1"/>
</dbReference>
<evidence type="ECO:0000256" key="1">
    <source>
        <dbReference type="ARBA" id="ARBA00023157"/>
    </source>
</evidence>
<dbReference type="FunFam" id="3.30.20.10:FF:000001">
    <property type="entry name" value="Endochitinase (Chitinase)"/>
    <property type="match status" value="1"/>
</dbReference>
<dbReference type="GO" id="GO:0004568">
    <property type="term" value="F:chitinase activity"/>
    <property type="evidence" value="ECO:0007669"/>
    <property type="project" value="InterPro"/>
</dbReference>
<accession>A0A1R3GCU0</accession>
<evidence type="ECO:0000259" key="5">
    <source>
        <dbReference type="Pfam" id="PF14649"/>
    </source>
</evidence>
<keyword evidence="3" id="KW-0732">Signal</keyword>
<evidence type="ECO:0000313" key="7">
    <source>
        <dbReference type="Proteomes" id="UP000188268"/>
    </source>
</evidence>
<organism evidence="6 7">
    <name type="scientific">Corchorus capsularis</name>
    <name type="common">Jute</name>
    <dbReference type="NCBI Taxonomy" id="210143"/>
    <lineage>
        <taxon>Eukaryota</taxon>
        <taxon>Viridiplantae</taxon>
        <taxon>Streptophyta</taxon>
        <taxon>Embryophyta</taxon>
        <taxon>Tracheophyta</taxon>
        <taxon>Spermatophyta</taxon>
        <taxon>Magnoliopsida</taxon>
        <taxon>eudicotyledons</taxon>
        <taxon>Gunneridae</taxon>
        <taxon>Pentapetalae</taxon>
        <taxon>rosids</taxon>
        <taxon>malvids</taxon>
        <taxon>Malvales</taxon>
        <taxon>Malvaceae</taxon>
        <taxon>Grewioideae</taxon>
        <taxon>Apeibeae</taxon>
        <taxon>Corchorus</taxon>
    </lineage>
</organism>
<dbReference type="Gene3D" id="3.30.20.10">
    <property type="entry name" value="Endochitinase, domain 2"/>
    <property type="match status" value="1"/>
</dbReference>
<dbReference type="OMA" id="RWRYNIF"/>
<feature type="region of interest" description="Disordered" evidence="2">
    <location>
        <begin position="2180"/>
        <end position="2201"/>
    </location>
</feature>
<feature type="compositionally biased region" description="Polar residues" evidence="2">
    <location>
        <begin position="2192"/>
        <end position="2201"/>
    </location>
</feature>